<feature type="domain" description="Methyltransferase" evidence="4">
    <location>
        <begin position="74"/>
        <end position="165"/>
    </location>
</feature>
<dbReference type="GO" id="GO:0032259">
    <property type="term" value="P:methylation"/>
    <property type="evidence" value="ECO:0007669"/>
    <property type="project" value="UniProtKB-KW"/>
</dbReference>
<protein>
    <submittedName>
        <fullName evidence="5">SAM-dependent methyltransferase</fullName>
    </submittedName>
</protein>
<evidence type="ECO:0000313" key="5">
    <source>
        <dbReference type="EMBL" id="MBP2354678.1"/>
    </source>
</evidence>
<dbReference type="EMBL" id="JAGINT010000002">
    <property type="protein sequence ID" value="MBP2354678.1"/>
    <property type="molecule type" value="Genomic_DNA"/>
</dbReference>
<dbReference type="GO" id="GO:0008168">
    <property type="term" value="F:methyltransferase activity"/>
    <property type="evidence" value="ECO:0007669"/>
    <property type="project" value="UniProtKB-KW"/>
</dbReference>
<gene>
    <name evidence="5" type="ORF">JOF29_005788</name>
</gene>
<dbReference type="InterPro" id="IPR029063">
    <property type="entry name" value="SAM-dependent_MTases_sf"/>
</dbReference>
<keyword evidence="6" id="KW-1185">Reference proteome</keyword>
<dbReference type="PANTHER" id="PTHR43464:SF19">
    <property type="entry name" value="UBIQUINONE BIOSYNTHESIS O-METHYLTRANSFERASE, MITOCHONDRIAL"/>
    <property type="match status" value="1"/>
</dbReference>
<evidence type="ECO:0000313" key="6">
    <source>
        <dbReference type="Proteomes" id="UP000755585"/>
    </source>
</evidence>
<dbReference type="SUPFAM" id="SSF53335">
    <property type="entry name" value="S-adenosyl-L-methionine-dependent methyltransferases"/>
    <property type="match status" value="1"/>
</dbReference>
<accession>A0ABS4USS3</accession>
<keyword evidence="2" id="KW-0808">Transferase</keyword>
<keyword evidence="1 5" id="KW-0489">Methyltransferase</keyword>
<sequence>MTDTRIHTVDQLLDVLDRVVSASGRGDRSDASAAEYWSGLLTTPGHPLATQLPDEALVDWEQRGLLGELDGARVLDVGCGAGRNTRWFAGQGAIVDGIDLAEDLLDRLRPDMPGAVTLTTTDVLRDPLPERAYDVVYDSGCFHHIAPHRRITYLQRVLPLVRPGGRFGIVTFAAERMEAPSDLDVVATGDTYGGMAFSLDDLRTIFAGLTPIELRAVRADPPDRADRADRPGTFAADFLNAALFTRPPTQAA</sequence>
<reference evidence="5 6" key="1">
    <citation type="submission" date="2021-03" db="EMBL/GenBank/DDBJ databases">
        <title>Sequencing the genomes of 1000 actinobacteria strains.</title>
        <authorList>
            <person name="Klenk H.-P."/>
        </authorList>
    </citation>
    <scope>NUCLEOTIDE SEQUENCE [LARGE SCALE GENOMIC DNA]</scope>
    <source>
        <strain evidence="5 6">DSM 18824</strain>
    </source>
</reference>
<dbReference type="Proteomes" id="UP000755585">
    <property type="component" value="Unassembled WGS sequence"/>
</dbReference>
<comment type="caution">
    <text evidence="5">The sequence shown here is derived from an EMBL/GenBank/DDBJ whole genome shotgun (WGS) entry which is preliminary data.</text>
</comment>
<evidence type="ECO:0000256" key="1">
    <source>
        <dbReference type="ARBA" id="ARBA00022603"/>
    </source>
</evidence>
<keyword evidence="3" id="KW-0949">S-adenosyl-L-methionine</keyword>
<evidence type="ECO:0000256" key="2">
    <source>
        <dbReference type="ARBA" id="ARBA00022679"/>
    </source>
</evidence>
<dbReference type="RefSeq" id="WP_209697451.1">
    <property type="nucleotide sequence ID" value="NZ_BAAAVU010000008.1"/>
</dbReference>
<dbReference type="InterPro" id="IPR041698">
    <property type="entry name" value="Methyltransf_25"/>
</dbReference>
<name>A0ABS4USS3_9ACTN</name>
<organism evidence="5 6">
    <name type="scientific">Kribbella aluminosa</name>
    <dbReference type="NCBI Taxonomy" id="416017"/>
    <lineage>
        <taxon>Bacteria</taxon>
        <taxon>Bacillati</taxon>
        <taxon>Actinomycetota</taxon>
        <taxon>Actinomycetes</taxon>
        <taxon>Propionibacteriales</taxon>
        <taxon>Kribbellaceae</taxon>
        <taxon>Kribbella</taxon>
    </lineage>
</organism>
<dbReference type="Gene3D" id="3.40.50.150">
    <property type="entry name" value="Vaccinia Virus protein VP39"/>
    <property type="match status" value="1"/>
</dbReference>
<dbReference type="Pfam" id="PF13649">
    <property type="entry name" value="Methyltransf_25"/>
    <property type="match status" value="1"/>
</dbReference>
<evidence type="ECO:0000256" key="3">
    <source>
        <dbReference type="ARBA" id="ARBA00022691"/>
    </source>
</evidence>
<proteinExistence type="predicted"/>
<evidence type="ECO:0000259" key="4">
    <source>
        <dbReference type="Pfam" id="PF13649"/>
    </source>
</evidence>
<dbReference type="CDD" id="cd02440">
    <property type="entry name" value="AdoMet_MTases"/>
    <property type="match status" value="1"/>
</dbReference>
<dbReference type="PANTHER" id="PTHR43464">
    <property type="entry name" value="METHYLTRANSFERASE"/>
    <property type="match status" value="1"/>
</dbReference>